<accession>A0AAD6YA56</accession>
<evidence type="ECO:0000313" key="4">
    <source>
        <dbReference type="Proteomes" id="UP001219525"/>
    </source>
</evidence>
<dbReference type="InterPro" id="IPR050656">
    <property type="entry name" value="PINX1"/>
</dbReference>
<dbReference type="PANTHER" id="PTHR23149:SF27">
    <property type="entry name" value="PIN2_TERF1-INTERACTING TELOMERASE INHIBITOR 1"/>
    <property type="match status" value="1"/>
</dbReference>
<organism evidence="3 4">
    <name type="scientific">Mycena pura</name>
    <dbReference type="NCBI Taxonomy" id="153505"/>
    <lineage>
        <taxon>Eukaryota</taxon>
        <taxon>Fungi</taxon>
        <taxon>Dikarya</taxon>
        <taxon>Basidiomycota</taxon>
        <taxon>Agaricomycotina</taxon>
        <taxon>Agaricomycetes</taxon>
        <taxon>Agaricomycetidae</taxon>
        <taxon>Agaricales</taxon>
        <taxon>Marasmiineae</taxon>
        <taxon>Mycenaceae</taxon>
        <taxon>Mycena</taxon>
    </lineage>
</organism>
<proteinExistence type="predicted"/>
<comment type="caution">
    <text evidence="3">The sequence shown here is derived from an EMBL/GenBank/DDBJ whole genome shotgun (WGS) entry which is preliminary data.</text>
</comment>
<dbReference type="Pfam" id="PF01585">
    <property type="entry name" value="G-patch"/>
    <property type="match status" value="1"/>
</dbReference>
<evidence type="ECO:0000259" key="2">
    <source>
        <dbReference type="PROSITE" id="PS50174"/>
    </source>
</evidence>
<feature type="compositionally biased region" description="Basic and acidic residues" evidence="1">
    <location>
        <begin position="105"/>
        <end position="132"/>
    </location>
</feature>
<dbReference type="EMBL" id="JARJCW010000030">
    <property type="protein sequence ID" value="KAJ7209670.1"/>
    <property type="molecule type" value="Genomic_DNA"/>
</dbReference>
<feature type="compositionally biased region" description="Basic and acidic residues" evidence="1">
    <location>
        <begin position="411"/>
        <end position="420"/>
    </location>
</feature>
<reference evidence="3" key="1">
    <citation type="submission" date="2023-03" db="EMBL/GenBank/DDBJ databases">
        <title>Massive genome expansion in bonnet fungi (Mycena s.s.) driven by repeated elements and novel gene families across ecological guilds.</title>
        <authorList>
            <consortium name="Lawrence Berkeley National Laboratory"/>
            <person name="Harder C.B."/>
            <person name="Miyauchi S."/>
            <person name="Viragh M."/>
            <person name="Kuo A."/>
            <person name="Thoen E."/>
            <person name="Andreopoulos B."/>
            <person name="Lu D."/>
            <person name="Skrede I."/>
            <person name="Drula E."/>
            <person name="Henrissat B."/>
            <person name="Morin E."/>
            <person name="Kohler A."/>
            <person name="Barry K."/>
            <person name="LaButti K."/>
            <person name="Morin E."/>
            <person name="Salamov A."/>
            <person name="Lipzen A."/>
            <person name="Mereny Z."/>
            <person name="Hegedus B."/>
            <person name="Baldrian P."/>
            <person name="Stursova M."/>
            <person name="Weitz H."/>
            <person name="Taylor A."/>
            <person name="Grigoriev I.V."/>
            <person name="Nagy L.G."/>
            <person name="Martin F."/>
            <person name="Kauserud H."/>
        </authorList>
    </citation>
    <scope>NUCLEOTIDE SEQUENCE</scope>
    <source>
        <strain evidence="3">9144</strain>
    </source>
</reference>
<feature type="region of interest" description="Disordered" evidence="1">
    <location>
        <begin position="246"/>
        <end position="269"/>
    </location>
</feature>
<dbReference type="AlphaFoldDB" id="A0AAD6YA56"/>
<dbReference type="Proteomes" id="UP001219525">
    <property type="component" value="Unassembled WGS sequence"/>
</dbReference>
<name>A0AAD6YA56_9AGAR</name>
<gene>
    <name evidence="3" type="ORF">GGX14DRAFT_452525</name>
</gene>
<feature type="region of interest" description="Disordered" evidence="1">
    <location>
        <begin position="100"/>
        <end position="133"/>
    </location>
</feature>
<keyword evidence="4" id="KW-1185">Reference proteome</keyword>
<dbReference type="InterPro" id="IPR000467">
    <property type="entry name" value="G_patch_dom"/>
</dbReference>
<dbReference type="PANTHER" id="PTHR23149">
    <property type="entry name" value="G PATCH DOMAIN CONTAINING PROTEIN"/>
    <property type="match status" value="1"/>
</dbReference>
<feature type="domain" description="G-patch" evidence="2">
    <location>
        <begin position="25"/>
        <end position="71"/>
    </location>
</feature>
<dbReference type="GO" id="GO:0005730">
    <property type="term" value="C:nucleolus"/>
    <property type="evidence" value="ECO:0007669"/>
    <property type="project" value="TreeGrafter"/>
</dbReference>
<evidence type="ECO:0000256" key="1">
    <source>
        <dbReference type="SAM" id="MobiDB-lite"/>
    </source>
</evidence>
<sequence length="463" mass="50217">MGLSGRKVKQRIGNDPRNLAWADDAAKFGQTYLSKFGWDASRGLGVNGEGRLSHVKVSQKLDMFGIGAAQQKDPNGIAWKQNKDFEQVLERLNVAATEDTFSESKAMDAEGAEGKKRKREDGGETAAKRSKSDPVAGAVAAVEAVKPVVPRHRASVVISSFHFYLTHLNRHRARAIAAKNLASKSAAAISEILGIAATPSAETTTTTTPQGSLTPYDDGVELEKLQTSKQSVADYFKDKLLTKAGKSGSVTCTPPAEVDDRDAPRGGLGSSRVALKVKTDEAVDARMGLGLSKLSSMMAAAFSAASTSVAVSEETQVEVSKVKAEKKVRKLSEDEEVVEGTKKTKTKKRISSEDIVVVEEVKADKKKKSSKQDEAKKKKRNSLEEQNNVADNMGRSLEEDTAKRKDKKGKRLQDVGEEAAKSVSIKTKKQRRGDKGKGETEVASDDDAVNEEERKRAKREKKR</sequence>
<feature type="region of interest" description="Disordered" evidence="1">
    <location>
        <begin position="361"/>
        <end position="463"/>
    </location>
</feature>
<dbReference type="GO" id="GO:0010521">
    <property type="term" value="F:telomerase inhibitor activity"/>
    <property type="evidence" value="ECO:0007669"/>
    <property type="project" value="TreeGrafter"/>
</dbReference>
<dbReference type="GO" id="GO:0003676">
    <property type="term" value="F:nucleic acid binding"/>
    <property type="evidence" value="ECO:0007669"/>
    <property type="project" value="InterPro"/>
</dbReference>
<evidence type="ECO:0000313" key="3">
    <source>
        <dbReference type="EMBL" id="KAJ7209670.1"/>
    </source>
</evidence>
<dbReference type="PROSITE" id="PS50174">
    <property type="entry name" value="G_PATCH"/>
    <property type="match status" value="1"/>
</dbReference>
<protein>
    <recommendedName>
        <fullName evidence="2">G-patch domain-containing protein</fullName>
    </recommendedName>
</protein>